<dbReference type="EMBL" id="CAICTM010001577">
    <property type="protein sequence ID" value="CAB9524749.1"/>
    <property type="molecule type" value="Genomic_DNA"/>
</dbReference>
<dbReference type="OrthoDB" id="409725at2759"/>
<dbReference type="Pfam" id="PF03083">
    <property type="entry name" value="MtN3_slv"/>
    <property type="match status" value="2"/>
</dbReference>
<dbReference type="PANTHER" id="PTHR10791:SF30">
    <property type="entry name" value="SUGAR TRANSPORTER SWEET1"/>
    <property type="match status" value="1"/>
</dbReference>
<evidence type="ECO:0000256" key="13">
    <source>
        <dbReference type="SAM" id="MobiDB-lite"/>
    </source>
</evidence>
<evidence type="ECO:0000313" key="15">
    <source>
        <dbReference type="EMBL" id="CAB9524749.1"/>
    </source>
</evidence>
<feature type="transmembrane region" description="Helical" evidence="14">
    <location>
        <begin position="53"/>
        <end position="72"/>
    </location>
</feature>
<organism evidence="15 16">
    <name type="scientific">Seminavis robusta</name>
    <dbReference type="NCBI Taxonomy" id="568900"/>
    <lineage>
        <taxon>Eukaryota</taxon>
        <taxon>Sar</taxon>
        <taxon>Stramenopiles</taxon>
        <taxon>Ochrophyta</taxon>
        <taxon>Bacillariophyta</taxon>
        <taxon>Bacillariophyceae</taxon>
        <taxon>Bacillariophycidae</taxon>
        <taxon>Naviculales</taxon>
        <taxon>Naviculaceae</taxon>
        <taxon>Seminavis</taxon>
    </lineage>
</organism>
<evidence type="ECO:0000256" key="11">
    <source>
        <dbReference type="ARBA" id="ARBA00023034"/>
    </source>
</evidence>
<keyword evidence="11" id="KW-0333">Golgi apparatus</keyword>
<evidence type="ECO:0000256" key="9">
    <source>
        <dbReference type="ARBA" id="ARBA00022737"/>
    </source>
</evidence>
<keyword evidence="7 15" id="KW-0762">Sugar transport</keyword>
<dbReference type="FunFam" id="1.20.1280.290:FF:000004">
    <property type="entry name" value="Sugar transporter SWEET"/>
    <property type="match status" value="1"/>
</dbReference>
<keyword evidence="5" id="KW-0813">Transport</keyword>
<evidence type="ECO:0000256" key="6">
    <source>
        <dbReference type="ARBA" id="ARBA00022475"/>
    </source>
</evidence>
<feature type="transmembrane region" description="Helical" evidence="14">
    <location>
        <begin position="114"/>
        <end position="132"/>
    </location>
</feature>
<sequence length="396" mass="43651">MKDYISPDDGEAIPAWVVFCAELAPFSSILMFLSPIPTIRQVLRNGTVGDLPLLPYTSMVTSCFVWILYGILKREPLIYVCNIVEFILSVYYFVEFTNYAPKQSPTFPGSVYAHIKFAIGTWAVSLWIAIFFSSRVSTIGDLTVVLTILTFASPLVAVKAVLESQSSESIPWPFTIAALFNCCLWTIVGVFEMHDIYVYFPAVLGLVFAGLQVALKLYFGDNNNNDIDNPSYMRTPTAPVEMPYPVLESVRHVVMMGSNLNSSNRTELPDHRHHHGVSQTDYIQLGLPLTGDTEQYNLSPPHGALLDTGTTSSSSVADVVHFGSGQIMHHKPSRSNDGLESLVFDETTTATSLPFPTPLTESFRSRSGSIQNGQPTQHGGGLLAQPQQQPQHGHPY</sequence>
<evidence type="ECO:0000256" key="1">
    <source>
        <dbReference type="ARBA" id="ARBA00004651"/>
    </source>
</evidence>
<keyword evidence="12 14" id="KW-0472">Membrane</keyword>
<evidence type="ECO:0000256" key="2">
    <source>
        <dbReference type="ARBA" id="ARBA00004653"/>
    </source>
</evidence>
<keyword evidence="16" id="KW-1185">Reference proteome</keyword>
<dbReference type="FunFam" id="1.20.1280.290:FF:000007">
    <property type="entry name" value="Bidirectional sugar transporter SWEET7"/>
    <property type="match status" value="1"/>
</dbReference>
<evidence type="ECO:0000256" key="8">
    <source>
        <dbReference type="ARBA" id="ARBA00022692"/>
    </source>
</evidence>
<dbReference type="GO" id="GO:0005886">
    <property type="term" value="C:plasma membrane"/>
    <property type="evidence" value="ECO:0007669"/>
    <property type="project" value="UniProtKB-SubCell"/>
</dbReference>
<feature type="compositionally biased region" description="Polar residues" evidence="13">
    <location>
        <begin position="350"/>
        <end position="376"/>
    </location>
</feature>
<dbReference type="Proteomes" id="UP001153069">
    <property type="component" value="Unassembled WGS sequence"/>
</dbReference>
<evidence type="ECO:0000256" key="3">
    <source>
        <dbReference type="ARBA" id="ARBA00007809"/>
    </source>
</evidence>
<evidence type="ECO:0000256" key="14">
    <source>
        <dbReference type="SAM" id="Phobius"/>
    </source>
</evidence>
<dbReference type="GO" id="GO:0000139">
    <property type="term" value="C:Golgi membrane"/>
    <property type="evidence" value="ECO:0007669"/>
    <property type="project" value="UniProtKB-SubCell"/>
</dbReference>
<dbReference type="Gene3D" id="1.20.1280.290">
    <property type="match status" value="2"/>
</dbReference>
<dbReference type="InterPro" id="IPR004316">
    <property type="entry name" value="SWEET_rpt"/>
</dbReference>
<reference evidence="15" key="1">
    <citation type="submission" date="2020-06" db="EMBL/GenBank/DDBJ databases">
        <authorList>
            <consortium name="Plant Systems Biology data submission"/>
        </authorList>
    </citation>
    <scope>NUCLEOTIDE SEQUENCE</scope>
    <source>
        <strain evidence="15">D6</strain>
    </source>
</reference>
<dbReference type="InterPro" id="IPR047664">
    <property type="entry name" value="SWEET"/>
</dbReference>
<dbReference type="PANTHER" id="PTHR10791">
    <property type="entry name" value="RAG1-ACTIVATING PROTEIN 1"/>
    <property type="match status" value="1"/>
</dbReference>
<evidence type="ECO:0000313" key="16">
    <source>
        <dbReference type="Proteomes" id="UP001153069"/>
    </source>
</evidence>
<feature type="transmembrane region" description="Helical" evidence="14">
    <location>
        <begin position="139"/>
        <end position="158"/>
    </location>
</feature>
<dbReference type="GO" id="GO:0051119">
    <property type="term" value="F:sugar transmembrane transporter activity"/>
    <property type="evidence" value="ECO:0007669"/>
    <property type="project" value="InterPro"/>
</dbReference>
<evidence type="ECO:0000256" key="4">
    <source>
        <dbReference type="ARBA" id="ARBA00021741"/>
    </source>
</evidence>
<feature type="transmembrane region" description="Helical" evidence="14">
    <location>
        <begin position="170"/>
        <end position="191"/>
    </location>
</feature>
<evidence type="ECO:0000256" key="5">
    <source>
        <dbReference type="ARBA" id="ARBA00022448"/>
    </source>
</evidence>
<evidence type="ECO:0000256" key="7">
    <source>
        <dbReference type="ARBA" id="ARBA00022597"/>
    </source>
</evidence>
<gene>
    <name evidence="15" type="ORF">SEMRO_1579_G283730.1</name>
</gene>
<keyword evidence="10 14" id="KW-1133">Transmembrane helix</keyword>
<accession>A0A9N8ESS6</accession>
<comment type="caution">
    <text evidence="15">The sequence shown here is derived from an EMBL/GenBank/DDBJ whole genome shotgun (WGS) entry which is preliminary data.</text>
</comment>
<keyword evidence="8 14" id="KW-0812">Transmembrane</keyword>
<keyword evidence="9" id="KW-0677">Repeat</keyword>
<comment type="similarity">
    <text evidence="3">Belongs to the SWEET sugar transporter family.</text>
</comment>
<feature type="region of interest" description="Disordered" evidence="13">
    <location>
        <begin position="350"/>
        <end position="396"/>
    </location>
</feature>
<keyword evidence="6" id="KW-1003">Cell membrane</keyword>
<name>A0A9N8ESS6_9STRA</name>
<evidence type="ECO:0000256" key="10">
    <source>
        <dbReference type="ARBA" id="ARBA00022989"/>
    </source>
</evidence>
<feature type="transmembrane region" description="Helical" evidence="14">
    <location>
        <begin position="198"/>
        <end position="219"/>
    </location>
</feature>
<comment type="subcellular location">
    <subcellularLocation>
        <location evidence="1">Cell membrane</location>
        <topology evidence="1">Multi-pass membrane protein</topology>
    </subcellularLocation>
    <subcellularLocation>
        <location evidence="2">Golgi apparatus membrane</location>
        <topology evidence="2">Multi-pass membrane protein</topology>
    </subcellularLocation>
</comment>
<protein>
    <recommendedName>
        <fullName evidence="4">Sugar transporter SWEET1</fullName>
    </recommendedName>
</protein>
<proteinExistence type="inferred from homology"/>
<feature type="compositionally biased region" description="Low complexity" evidence="13">
    <location>
        <begin position="383"/>
        <end position="396"/>
    </location>
</feature>
<dbReference type="AlphaFoldDB" id="A0A9N8ESS6"/>
<feature type="transmembrane region" description="Helical" evidence="14">
    <location>
        <begin position="12"/>
        <end position="33"/>
    </location>
</feature>
<feature type="transmembrane region" description="Helical" evidence="14">
    <location>
        <begin position="77"/>
        <end position="94"/>
    </location>
</feature>
<evidence type="ECO:0000256" key="12">
    <source>
        <dbReference type="ARBA" id="ARBA00023136"/>
    </source>
</evidence>